<dbReference type="PANTHER" id="PTHR13049">
    <property type="entry name" value="DUF814-RELATED"/>
    <property type="match status" value="1"/>
</dbReference>
<feature type="domain" description="NFACT RNA-binding" evidence="3">
    <location>
        <begin position="1"/>
        <end position="113"/>
    </location>
</feature>
<feature type="compositionally biased region" description="Basic and acidic residues" evidence="2">
    <location>
        <begin position="197"/>
        <end position="207"/>
    </location>
</feature>
<dbReference type="Pfam" id="PF05670">
    <property type="entry name" value="NFACT-R_1"/>
    <property type="match status" value="1"/>
</dbReference>
<sequence length="233" mass="26933">MVLYFTSTAVDPPATIYMGKDKFENEELLKYGLDRDVWFHVDKLSSAHVYLRLPENIESWEAIPEALVNDCSQLVKANSIEGNKKSNLTIIYTPWANVKKSGDMAVGAVAFYNDRKVKRFHVKEKDNAVVNRLNKTKREVQVDHEAERQDRLRQEGRIKKAKAIEDKKAQQAKQKRRKEEAEARDYSKLYSSEAMEEEHRRKEERKLAKLNGTASADSDDDRDDGMDSDDSFM</sequence>
<feature type="compositionally biased region" description="Acidic residues" evidence="2">
    <location>
        <begin position="217"/>
        <end position="233"/>
    </location>
</feature>
<evidence type="ECO:0000256" key="1">
    <source>
        <dbReference type="ARBA" id="ARBA00008998"/>
    </source>
</evidence>
<dbReference type="InterPro" id="IPR039730">
    <property type="entry name" value="Jlp2/Ccd25"/>
</dbReference>
<accession>A0A0F7SDY7</accession>
<evidence type="ECO:0000256" key="2">
    <source>
        <dbReference type="SAM" id="MobiDB-lite"/>
    </source>
</evidence>
<evidence type="ECO:0000313" key="4">
    <source>
        <dbReference type="EMBL" id="CDW99653.1"/>
    </source>
</evidence>
<dbReference type="Proteomes" id="UP000242770">
    <property type="component" value="Unassembled WGS sequence"/>
</dbReference>
<organism evidence="4 5">
    <name type="scientific">Sporisorium scitamineum</name>
    <dbReference type="NCBI Taxonomy" id="49012"/>
    <lineage>
        <taxon>Eukaryota</taxon>
        <taxon>Fungi</taxon>
        <taxon>Dikarya</taxon>
        <taxon>Basidiomycota</taxon>
        <taxon>Ustilaginomycotina</taxon>
        <taxon>Ustilaginomycetes</taxon>
        <taxon>Ustilaginales</taxon>
        <taxon>Ustilaginaceae</taxon>
        <taxon>Sporisorium</taxon>
    </lineage>
</organism>
<comment type="similarity">
    <text evidence="1">Belongs to the CCDC25 family.</text>
</comment>
<protein>
    <recommendedName>
        <fullName evidence="3">NFACT RNA-binding domain-containing protein</fullName>
    </recommendedName>
</protein>
<dbReference type="STRING" id="49012.A0A0F7SDY7"/>
<dbReference type="InterPro" id="IPR008532">
    <property type="entry name" value="NFACT_RNA-bd"/>
</dbReference>
<evidence type="ECO:0000259" key="3">
    <source>
        <dbReference type="Pfam" id="PF05670"/>
    </source>
</evidence>
<dbReference type="AlphaFoldDB" id="A0A0F7SDY7"/>
<proteinExistence type="inferred from homology"/>
<reference evidence="5" key="1">
    <citation type="submission" date="2014-06" db="EMBL/GenBank/DDBJ databases">
        <authorList>
            <person name="Berkman P.J."/>
        </authorList>
    </citation>
    <scope>NUCLEOTIDE SEQUENCE [LARGE SCALE GENOMIC DNA]</scope>
</reference>
<feature type="region of interest" description="Disordered" evidence="2">
    <location>
        <begin position="140"/>
        <end position="233"/>
    </location>
</feature>
<feature type="compositionally biased region" description="Basic and acidic residues" evidence="2">
    <location>
        <begin position="140"/>
        <end position="169"/>
    </location>
</feature>
<dbReference type="PANTHER" id="PTHR13049:SF2">
    <property type="entry name" value="COILED-COIL DOMAIN-CONTAINING PROTEIN 25"/>
    <property type="match status" value="1"/>
</dbReference>
<dbReference type="EMBL" id="CCFA01004930">
    <property type="protein sequence ID" value="CDW99653.1"/>
    <property type="molecule type" value="Genomic_DNA"/>
</dbReference>
<keyword evidence="5" id="KW-1185">Reference proteome</keyword>
<feature type="compositionally biased region" description="Basic and acidic residues" evidence="2">
    <location>
        <begin position="177"/>
        <end position="187"/>
    </location>
</feature>
<evidence type="ECO:0000313" key="5">
    <source>
        <dbReference type="Proteomes" id="UP000242770"/>
    </source>
</evidence>
<gene>
    <name evidence="4" type="primary">SSCI81410.1</name>
</gene>
<name>A0A0F7SDY7_9BASI</name>